<dbReference type="InterPro" id="IPR036047">
    <property type="entry name" value="F-box-like_dom_sf"/>
</dbReference>
<organism evidence="1">
    <name type="scientific">Oryza barthii</name>
    <dbReference type="NCBI Taxonomy" id="65489"/>
    <lineage>
        <taxon>Eukaryota</taxon>
        <taxon>Viridiplantae</taxon>
        <taxon>Streptophyta</taxon>
        <taxon>Embryophyta</taxon>
        <taxon>Tracheophyta</taxon>
        <taxon>Spermatophyta</taxon>
        <taxon>Magnoliopsida</taxon>
        <taxon>Liliopsida</taxon>
        <taxon>Poales</taxon>
        <taxon>Poaceae</taxon>
        <taxon>BOP clade</taxon>
        <taxon>Oryzoideae</taxon>
        <taxon>Oryzeae</taxon>
        <taxon>Oryzinae</taxon>
        <taxon>Oryza</taxon>
    </lineage>
</organism>
<dbReference type="Gene3D" id="3.80.10.10">
    <property type="entry name" value="Ribonuclease Inhibitor"/>
    <property type="match status" value="1"/>
</dbReference>
<proteinExistence type="predicted"/>
<dbReference type="AlphaFoldDB" id="A0A0D3GX75"/>
<dbReference type="PANTHER" id="PTHR38926:SF71">
    <property type="entry name" value="OS08G0194350 PROTEIN"/>
    <property type="match status" value="1"/>
</dbReference>
<dbReference type="InterPro" id="IPR032675">
    <property type="entry name" value="LRR_dom_sf"/>
</dbReference>
<dbReference type="SUPFAM" id="SSF52047">
    <property type="entry name" value="RNI-like"/>
    <property type="match status" value="1"/>
</dbReference>
<evidence type="ECO:0008006" key="3">
    <source>
        <dbReference type="Google" id="ProtNLM"/>
    </source>
</evidence>
<dbReference type="Gene3D" id="1.20.1280.50">
    <property type="match status" value="1"/>
</dbReference>
<reference evidence="1" key="2">
    <citation type="submission" date="2015-03" db="UniProtKB">
        <authorList>
            <consortium name="EnsemblPlants"/>
        </authorList>
    </citation>
    <scope>IDENTIFICATION</scope>
</reference>
<dbReference type="STRING" id="65489.A0A0D3GX75"/>
<dbReference type="SUPFAM" id="SSF81383">
    <property type="entry name" value="F-box domain"/>
    <property type="match status" value="1"/>
</dbReference>
<evidence type="ECO:0000313" key="1">
    <source>
        <dbReference type="EnsemblPlants" id="OBART08G05540.1"/>
    </source>
</evidence>
<dbReference type="eggNOG" id="KOG1947">
    <property type="taxonomic scope" value="Eukaryota"/>
</dbReference>
<dbReference type="FunFam" id="1.20.1280.50:FF:000037">
    <property type="entry name" value="F-box protein SKIP19"/>
    <property type="match status" value="1"/>
</dbReference>
<reference evidence="1" key="1">
    <citation type="journal article" date="2009" name="Rice">
        <title>De Novo Next Generation Sequencing of Plant Genomes.</title>
        <authorList>
            <person name="Rounsley S."/>
            <person name="Marri P.R."/>
            <person name="Yu Y."/>
            <person name="He R."/>
            <person name="Sisneros N."/>
            <person name="Goicoechea J.L."/>
            <person name="Lee S.J."/>
            <person name="Angelova A."/>
            <person name="Kudrna D."/>
            <person name="Luo M."/>
            <person name="Affourtit J."/>
            <person name="Desany B."/>
            <person name="Knight J."/>
            <person name="Niazi F."/>
            <person name="Egholm M."/>
            <person name="Wing R.A."/>
        </authorList>
    </citation>
    <scope>NUCLEOTIDE SEQUENCE [LARGE SCALE GENOMIC DNA]</scope>
    <source>
        <strain evidence="1">cv. IRGC 105608</strain>
    </source>
</reference>
<accession>A0A0D3GX75</accession>
<dbReference type="PaxDb" id="65489-OBART08G05540.1"/>
<dbReference type="EnsemblPlants" id="OBART08G05540.1">
    <property type="protein sequence ID" value="OBART08G05540.1"/>
    <property type="gene ID" value="OBART08G05540"/>
</dbReference>
<dbReference type="PANTHER" id="PTHR38926">
    <property type="entry name" value="F-BOX DOMAIN CONTAINING PROTEIN, EXPRESSED"/>
    <property type="match status" value="1"/>
</dbReference>
<dbReference type="HOGENOM" id="CLU_044915_1_0_1"/>
<keyword evidence="2" id="KW-1185">Reference proteome</keyword>
<dbReference type="Gramene" id="OBART08G05540.1">
    <property type="protein sequence ID" value="OBART08G05540.1"/>
    <property type="gene ID" value="OBART08G05540"/>
</dbReference>
<evidence type="ECO:0000313" key="2">
    <source>
        <dbReference type="Proteomes" id="UP000026960"/>
    </source>
</evidence>
<dbReference type="Proteomes" id="UP000026960">
    <property type="component" value="Chromosome 8"/>
</dbReference>
<protein>
    <recommendedName>
        <fullName evidence="3">F-box domain-containing protein</fullName>
    </recommendedName>
</protein>
<name>A0A0D3GX75_9ORYZ</name>
<sequence>MDAPPPPPPPAAETRDWSELPLDALTVVFAKLGAVEVLMGAVLVCHSWLQAAKVRDMWRCVDMVHHETILLKDFLYAMAMVAVDRSDGRLEEFDGDTFVNDKLLQYIGDRSPSLKRLSLVFYCGSGISISRGALTQFTRKCPLLEDLSLTCGNAVFYALYEITGETCPRLKRLELSTQAHDLNLLLRPVCYDDDEPLGIATLHQLQHLVLEGLDIDNDELTAIVDGCPYLELLDVSSCYDLDVDDALVAKCAAIKTVKLPSIIEGYVDEYDDYYCYDRYDGYDQSDDDLAHDYDGFKS</sequence>